<evidence type="ECO:0000256" key="1">
    <source>
        <dbReference type="SAM" id="MobiDB-lite"/>
    </source>
</evidence>
<comment type="caution">
    <text evidence="3">The sequence shown here is derived from an EMBL/GenBank/DDBJ whole genome shotgun (WGS) entry which is preliminary data.</text>
</comment>
<reference evidence="3" key="1">
    <citation type="submission" date="2023-08" db="EMBL/GenBank/DDBJ databases">
        <title>Black Yeasts Isolated from many extreme environments.</title>
        <authorList>
            <person name="Coleine C."/>
            <person name="Stajich J.E."/>
            <person name="Selbmann L."/>
        </authorList>
    </citation>
    <scope>NUCLEOTIDE SEQUENCE</scope>
    <source>
        <strain evidence="3">CCFEE 5810</strain>
    </source>
</reference>
<accession>A0AAN7VXV5</accession>
<sequence length="155" mass="17104">MPKVYTTQVNTSPDIDVVYTPPESTTPSPVAAIKSNPSASSASQPEVKQDPETMREAATVTAGKPVNKSSLGMTQQQKDAKNKALLCHGIFIFIISSALTLIWLEVFRQEFGHENFRSVLSIVAVGMLCVWFPSKLARIYVQKRYKGADIGRRMD</sequence>
<keyword evidence="2" id="KW-1133">Transmembrane helix</keyword>
<name>A0AAN7VXV5_9PEZI</name>
<dbReference type="Proteomes" id="UP001310594">
    <property type="component" value="Unassembled WGS sequence"/>
</dbReference>
<organism evidence="3 4">
    <name type="scientific">Elasticomyces elasticus</name>
    <dbReference type="NCBI Taxonomy" id="574655"/>
    <lineage>
        <taxon>Eukaryota</taxon>
        <taxon>Fungi</taxon>
        <taxon>Dikarya</taxon>
        <taxon>Ascomycota</taxon>
        <taxon>Pezizomycotina</taxon>
        <taxon>Dothideomycetes</taxon>
        <taxon>Dothideomycetidae</taxon>
        <taxon>Mycosphaerellales</taxon>
        <taxon>Teratosphaeriaceae</taxon>
        <taxon>Elasticomyces</taxon>
    </lineage>
</organism>
<feature type="compositionally biased region" description="Polar residues" evidence="1">
    <location>
        <begin position="1"/>
        <end position="13"/>
    </location>
</feature>
<gene>
    <name evidence="3" type="ORF">LTR97_008979</name>
</gene>
<keyword evidence="2" id="KW-0812">Transmembrane</keyword>
<proteinExistence type="predicted"/>
<feature type="region of interest" description="Disordered" evidence="1">
    <location>
        <begin position="1"/>
        <end position="74"/>
    </location>
</feature>
<evidence type="ECO:0000313" key="4">
    <source>
        <dbReference type="Proteomes" id="UP001310594"/>
    </source>
</evidence>
<protein>
    <submittedName>
        <fullName evidence="3">Uncharacterized protein</fullName>
    </submittedName>
</protein>
<feature type="compositionally biased region" description="Polar residues" evidence="1">
    <location>
        <begin position="35"/>
        <end position="46"/>
    </location>
</feature>
<dbReference type="EMBL" id="JAVRQU010000014">
    <property type="protein sequence ID" value="KAK5695471.1"/>
    <property type="molecule type" value="Genomic_DNA"/>
</dbReference>
<dbReference type="AlphaFoldDB" id="A0AAN7VXV5"/>
<evidence type="ECO:0000313" key="3">
    <source>
        <dbReference type="EMBL" id="KAK5695471.1"/>
    </source>
</evidence>
<evidence type="ECO:0000256" key="2">
    <source>
        <dbReference type="SAM" id="Phobius"/>
    </source>
</evidence>
<keyword evidence="2" id="KW-0472">Membrane</keyword>
<feature type="transmembrane region" description="Helical" evidence="2">
    <location>
        <begin position="85"/>
        <end position="104"/>
    </location>
</feature>
<feature type="transmembrane region" description="Helical" evidence="2">
    <location>
        <begin position="116"/>
        <end position="134"/>
    </location>
</feature>